<dbReference type="InterPro" id="IPR046342">
    <property type="entry name" value="CBS_dom_sf"/>
</dbReference>
<dbReference type="Proteomes" id="UP001054902">
    <property type="component" value="Unassembled WGS sequence"/>
</dbReference>
<dbReference type="PROSITE" id="PS51371">
    <property type="entry name" value="CBS"/>
    <property type="match status" value="2"/>
</dbReference>
<dbReference type="InterPro" id="IPR051257">
    <property type="entry name" value="Diverse_CBS-Domain"/>
</dbReference>
<comment type="caution">
    <text evidence="4">The sequence shown here is derived from an EMBL/GenBank/DDBJ whole genome shotgun (WGS) entry which is preliminary data.</text>
</comment>
<dbReference type="Pfam" id="PF00571">
    <property type="entry name" value="CBS"/>
    <property type="match status" value="2"/>
</dbReference>
<name>A0AAD3CTU5_9STRA</name>
<dbReference type="Gene3D" id="3.10.580.10">
    <property type="entry name" value="CBS-domain"/>
    <property type="match status" value="1"/>
</dbReference>
<keyword evidence="5" id="KW-1185">Reference proteome</keyword>
<evidence type="ECO:0000313" key="5">
    <source>
        <dbReference type="Proteomes" id="UP001054902"/>
    </source>
</evidence>
<protein>
    <recommendedName>
        <fullName evidence="3">CBS domain-containing protein</fullName>
    </recommendedName>
</protein>
<evidence type="ECO:0000256" key="1">
    <source>
        <dbReference type="ARBA" id="ARBA00023122"/>
    </source>
</evidence>
<evidence type="ECO:0000313" key="4">
    <source>
        <dbReference type="EMBL" id="GFH51838.1"/>
    </source>
</evidence>
<dbReference type="CDD" id="cd04623">
    <property type="entry name" value="CBS_pair_bac_euk"/>
    <property type="match status" value="1"/>
</dbReference>
<dbReference type="EMBL" id="BLLK01000045">
    <property type="protein sequence ID" value="GFH51838.1"/>
    <property type="molecule type" value="Genomic_DNA"/>
</dbReference>
<dbReference type="PANTHER" id="PTHR43080">
    <property type="entry name" value="CBS DOMAIN-CONTAINING PROTEIN CBSX3, MITOCHONDRIAL"/>
    <property type="match status" value="1"/>
</dbReference>
<gene>
    <name evidence="4" type="ORF">CTEN210_08314</name>
</gene>
<dbReference type="SUPFAM" id="SSF54631">
    <property type="entry name" value="CBS-domain pair"/>
    <property type="match status" value="1"/>
</dbReference>
<evidence type="ECO:0000259" key="3">
    <source>
        <dbReference type="PROSITE" id="PS51371"/>
    </source>
</evidence>
<feature type="domain" description="CBS" evidence="3">
    <location>
        <begin position="116"/>
        <end position="173"/>
    </location>
</feature>
<organism evidence="4 5">
    <name type="scientific">Chaetoceros tenuissimus</name>
    <dbReference type="NCBI Taxonomy" id="426638"/>
    <lineage>
        <taxon>Eukaryota</taxon>
        <taxon>Sar</taxon>
        <taxon>Stramenopiles</taxon>
        <taxon>Ochrophyta</taxon>
        <taxon>Bacillariophyta</taxon>
        <taxon>Coscinodiscophyceae</taxon>
        <taxon>Chaetocerotophycidae</taxon>
        <taxon>Chaetocerotales</taxon>
        <taxon>Chaetocerotaceae</taxon>
        <taxon>Chaetoceros</taxon>
    </lineage>
</organism>
<evidence type="ECO:0000256" key="2">
    <source>
        <dbReference type="PROSITE-ProRule" id="PRU00703"/>
    </source>
</evidence>
<dbReference type="InterPro" id="IPR000644">
    <property type="entry name" value="CBS_dom"/>
</dbReference>
<keyword evidence="1 2" id="KW-0129">CBS domain</keyword>
<dbReference type="PANTHER" id="PTHR43080:SF2">
    <property type="entry name" value="CBS DOMAIN-CONTAINING PROTEIN"/>
    <property type="match status" value="1"/>
</dbReference>
<dbReference type="AlphaFoldDB" id="A0AAD3CTU5"/>
<feature type="domain" description="CBS" evidence="3">
    <location>
        <begin position="48"/>
        <end position="105"/>
    </location>
</feature>
<proteinExistence type="predicted"/>
<reference evidence="4 5" key="1">
    <citation type="journal article" date="2021" name="Sci. Rep.">
        <title>The genome of the diatom Chaetoceros tenuissimus carries an ancient integrated fragment of an extant virus.</title>
        <authorList>
            <person name="Hongo Y."/>
            <person name="Kimura K."/>
            <person name="Takaki Y."/>
            <person name="Yoshida Y."/>
            <person name="Baba S."/>
            <person name="Kobayashi G."/>
            <person name="Nagasaki K."/>
            <person name="Hano T."/>
            <person name="Tomaru Y."/>
        </authorList>
    </citation>
    <scope>NUCLEOTIDE SEQUENCE [LARGE SCALE GENOMIC DNA]</scope>
    <source>
        <strain evidence="4 5">NIES-3715</strain>
    </source>
</reference>
<accession>A0AAD3CTU5</accession>
<dbReference type="SMART" id="SM00116">
    <property type="entry name" value="CBS"/>
    <property type="match status" value="2"/>
</dbReference>
<sequence length="184" mass="20299">MLRTVASSFSRAAKFAPVARATPSIQIAKFGTSEKNGSIVDAWNKSCYHEMDYTINENSTVFDAVEKFAAFDVGALVTVDDEGNFSGIISERDYIKKIALLGKTSKETAIKDIYVHSRNVKTASVDDSVEKAMEIMMTKSVRHLPIMDGEKLVGIVSIKDLIKEVVADREKTIRELSEFALGKV</sequence>
<dbReference type="InterPro" id="IPR044725">
    <property type="entry name" value="CBSX3_CBS_dom"/>
</dbReference>